<name>A0AAJ8BW99_ASPNG</name>
<dbReference type="RefSeq" id="XP_059604853.1">
    <property type="nucleotide sequence ID" value="XM_059745205.1"/>
</dbReference>
<organism evidence="1">
    <name type="scientific">Aspergillus niger</name>
    <dbReference type="NCBI Taxonomy" id="5061"/>
    <lineage>
        <taxon>Eukaryota</taxon>
        <taxon>Fungi</taxon>
        <taxon>Dikarya</taxon>
        <taxon>Ascomycota</taxon>
        <taxon>Pezizomycotina</taxon>
        <taxon>Eurotiomycetes</taxon>
        <taxon>Eurotiomycetidae</taxon>
        <taxon>Eurotiales</taxon>
        <taxon>Aspergillaceae</taxon>
        <taxon>Aspergillus</taxon>
        <taxon>Aspergillus subgen. Circumdati</taxon>
    </lineage>
</organism>
<evidence type="ECO:0000313" key="1">
    <source>
        <dbReference type="RefSeq" id="XP_059604853.1"/>
    </source>
</evidence>
<gene>
    <name evidence="1" type="ORF">An16g06230</name>
</gene>
<dbReference type="KEGG" id="ang:An16g06230"/>
<accession>A0AAJ8BW99</accession>
<reference evidence="1" key="1">
    <citation type="submission" date="2025-02" db="EMBL/GenBank/DDBJ databases">
        <authorList>
            <consortium name="NCBI Genome Project"/>
        </authorList>
    </citation>
    <scope>NUCLEOTIDE SEQUENCE</scope>
</reference>
<reference evidence="1" key="2">
    <citation type="submission" date="2025-08" db="UniProtKB">
        <authorList>
            <consortium name="RefSeq"/>
        </authorList>
    </citation>
    <scope>IDENTIFICATION</scope>
</reference>
<dbReference type="GeneID" id="84593465"/>
<protein>
    <submittedName>
        <fullName evidence="1">Uncharacterized protein</fullName>
    </submittedName>
</protein>
<dbReference type="VEuPathDB" id="FungiDB:An16g06230"/>
<sequence>MVGLINHNSIGWERLRHIPDWNNGAEFDVLALSLPYMIATSRTDDYIGHYYVNLVTVNLMVVESENGIRKRVALAEAALKIWVQHMGFYHNFHDSSVISRPEPGSMPYEVELELQCSGIHRRRYAYR</sequence>
<dbReference type="AlphaFoldDB" id="A0AAJ8BW99"/>
<proteinExistence type="predicted"/>